<protein>
    <recommendedName>
        <fullName evidence="1">Polyvalent protein metallopeptidase domain-containing protein</fullName>
    </recommendedName>
</protein>
<proteinExistence type="predicted"/>
<dbReference type="Pfam" id="PF18818">
    <property type="entry name" value="MPTase-PolyVal"/>
    <property type="match status" value="1"/>
</dbReference>
<evidence type="ECO:0000259" key="1">
    <source>
        <dbReference type="Pfam" id="PF18818"/>
    </source>
</evidence>
<dbReference type="EMBL" id="MSZX01000002">
    <property type="protein sequence ID" value="OPA80243.1"/>
    <property type="molecule type" value="Genomic_DNA"/>
</dbReference>
<evidence type="ECO:0000313" key="2">
    <source>
        <dbReference type="EMBL" id="OPA80243.1"/>
    </source>
</evidence>
<accession>A0A1T2XKN9</accession>
<organism evidence="2 3">
    <name type="scientific">Paenibacillus selenitireducens</name>
    <dbReference type="NCBI Taxonomy" id="1324314"/>
    <lineage>
        <taxon>Bacteria</taxon>
        <taxon>Bacillati</taxon>
        <taxon>Bacillota</taxon>
        <taxon>Bacilli</taxon>
        <taxon>Bacillales</taxon>
        <taxon>Paenibacillaceae</taxon>
        <taxon>Paenibacillus</taxon>
    </lineage>
</organism>
<dbReference type="InterPro" id="IPR041459">
    <property type="entry name" value="MPTase-PolyVal"/>
</dbReference>
<dbReference type="RefSeq" id="WP_078497592.1">
    <property type="nucleotide sequence ID" value="NZ_MSZX01000002.1"/>
</dbReference>
<sequence>MSVPTLRDYEKPEEYYSTLFHEYIHSTGHDKRLKRSGITEVAAFGSDTYSKEEFVAEIGAAMLCSVAGIDNSTFNNSVAYIGGWLRKLKSDNKMIVQAAGQAQKGVDFILGVTFDQTTE</sequence>
<feature type="domain" description="Polyvalent protein metallopeptidase" evidence="1">
    <location>
        <begin position="2"/>
        <end position="100"/>
    </location>
</feature>
<gene>
    <name evidence="2" type="ORF">BVG16_05745</name>
</gene>
<keyword evidence="3" id="KW-1185">Reference proteome</keyword>
<dbReference type="AlphaFoldDB" id="A0A1T2XKN9"/>
<dbReference type="Proteomes" id="UP000190188">
    <property type="component" value="Unassembled WGS sequence"/>
</dbReference>
<name>A0A1T2XKN9_9BACL</name>
<reference evidence="2 3" key="1">
    <citation type="submission" date="2017-01" db="EMBL/GenBank/DDBJ databases">
        <title>Genome analysis of Paenibacillus selenitrireducens ES3-24.</title>
        <authorList>
            <person name="Xu D."/>
            <person name="Yao R."/>
            <person name="Zheng S."/>
        </authorList>
    </citation>
    <scope>NUCLEOTIDE SEQUENCE [LARGE SCALE GENOMIC DNA]</scope>
    <source>
        <strain evidence="2 3">ES3-24</strain>
    </source>
</reference>
<comment type="caution">
    <text evidence="2">The sequence shown here is derived from an EMBL/GenBank/DDBJ whole genome shotgun (WGS) entry which is preliminary data.</text>
</comment>
<evidence type="ECO:0000313" key="3">
    <source>
        <dbReference type="Proteomes" id="UP000190188"/>
    </source>
</evidence>
<dbReference type="STRING" id="1324314.BVG16_05745"/>